<accession>A0A1T4QIL4</accession>
<dbReference type="HAMAP" id="MF_00135">
    <property type="entry name" value="PRAI"/>
    <property type="match status" value="1"/>
</dbReference>
<dbReference type="STRING" id="1365950.SAMN05428963_10570"/>
<keyword evidence="12" id="KW-1185">Reference proteome</keyword>
<proteinExistence type="inferred from homology"/>
<comment type="catalytic activity">
    <reaction evidence="1 9">
        <text>N-(5-phospho-beta-D-ribosyl)anthranilate = 1-(2-carboxyphenylamino)-1-deoxy-D-ribulose 5-phosphate</text>
        <dbReference type="Rhea" id="RHEA:21540"/>
        <dbReference type="ChEBI" id="CHEBI:18277"/>
        <dbReference type="ChEBI" id="CHEBI:58613"/>
        <dbReference type="EC" id="5.3.1.24"/>
    </reaction>
</comment>
<evidence type="ECO:0000313" key="12">
    <source>
        <dbReference type="Proteomes" id="UP000190135"/>
    </source>
</evidence>
<evidence type="ECO:0000256" key="1">
    <source>
        <dbReference type="ARBA" id="ARBA00001164"/>
    </source>
</evidence>
<evidence type="ECO:0000256" key="4">
    <source>
        <dbReference type="ARBA" id="ARBA00022272"/>
    </source>
</evidence>
<dbReference type="CDD" id="cd00405">
    <property type="entry name" value="PRAI"/>
    <property type="match status" value="1"/>
</dbReference>
<dbReference type="InterPro" id="IPR013785">
    <property type="entry name" value="Aldolase_TIM"/>
</dbReference>
<dbReference type="NCBIfam" id="NF002295">
    <property type="entry name" value="PRK01222.1-1"/>
    <property type="match status" value="1"/>
</dbReference>
<dbReference type="SUPFAM" id="SSF51366">
    <property type="entry name" value="Ribulose-phoshate binding barrel"/>
    <property type="match status" value="1"/>
</dbReference>
<reference evidence="11 12" key="1">
    <citation type="submission" date="2017-02" db="EMBL/GenBank/DDBJ databases">
        <authorList>
            <person name="Peterson S.W."/>
        </authorList>
    </citation>
    <scope>NUCLEOTIDE SEQUENCE [LARGE SCALE GENOMIC DNA]</scope>
    <source>
        <strain evidence="11 12">USBA 369</strain>
    </source>
</reference>
<dbReference type="GO" id="GO:0004640">
    <property type="term" value="F:phosphoribosylanthranilate isomerase activity"/>
    <property type="evidence" value="ECO:0007669"/>
    <property type="project" value="UniProtKB-UniRule"/>
</dbReference>
<evidence type="ECO:0000256" key="6">
    <source>
        <dbReference type="ARBA" id="ARBA00022822"/>
    </source>
</evidence>
<dbReference type="Proteomes" id="UP000190135">
    <property type="component" value="Unassembled WGS sequence"/>
</dbReference>
<gene>
    <name evidence="9" type="primary">trpF</name>
    <name evidence="11" type="ORF">SAMN05428963_10570</name>
</gene>
<dbReference type="InterPro" id="IPR011060">
    <property type="entry name" value="RibuloseP-bd_barrel"/>
</dbReference>
<name>A0A1T4QIL4_9HYPH</name>
<keyword evidence="7 9" id="KW-0057">Aromatic amino acid biosynthesis</keyword>
<evidence type="ECO:0000256" key="8">
    <source>
        <dbReference type="ARBA" id="ARBA00023235"/>
    </source>
</evidence>
<dbReference type="OrthoDB" id="9796196at2"/>
<evidence type="ECO:0000259" key="10">
    <source>
        <dbReference type="Pfam" id="PF00697"/>
    </source>
</evidence>
<dbReference type="EC" id="5.3.1.24" evidence="3 9"/>
<dbReference type="PANTHER" id="PTHR42894:SF1">
    <property type="entry name" value="N-(5'-PHOSPHORIBOSYL)ANTHRANILATE ISOMERASE"/>
    <property type="match status" value="1"/>
</dbReference>
<keyword evidence="6 9" id="KW-0822">Tryptophan biosynthesis</keyword>
<protein>
    <recommendedName>
        <fullName evidence="4 9">N-(5'-phosphoribosyl)anthranilate isomerase</fullName>
        <shortName evidence="9">PRAI</shortName>
        <ecNumber evidence="3 9">5.3.1.24</ecNumber>
    </recommendedName>
</protein>
<comment type="similarity">
    <text evidence="9">Belongs to the TrpF family.</text>
</comment>
<evidence type="ECO:0000256" key="7">
    <source>
        <dbReference type="ARBA" id="ARBA00023141"/>
    </source>
</evidence>
<dbReference type="AlphaFoldDB" id="A0A1T4QIL4"/>
<evidence type="ECO:0000256" key="3">
    <source>
        <dbReference type="ARBA" id="ARBA00012572"/>
    </source>
</evidence>
<sequence length="228" mass="24014">MALDIKTCGMKDEAAIEAALSRGASHVGFISFPRSPRHLEIEAMAALRRLVGSRALVTVVAVDPDDALLDKIVASVSPDWLQLHGHETPERVLEVKQRFSRPVMKAVSIGSAEDVGRVATYLPVADRLLLDAKRPKGSALPGGNGVSFDWRLLDALDDGTLYMLSGGLDAGNVGGALGRRGVTGLDVSSGLESAPGVKDVSLIHRFFDALEAAGQAPAPGKTQERKAS</sequence>
<dbReference type="EMBL" id="FUXL01000005">
    <property type="protein sequence ID" value="SKA03549.1"/>
    <property type="molecule type" value="Genomic_DNA"/>
</dbReference>
<evidence type="ECO:0000313" key="11">
    <source>
        <dbReference type="EMBL" id="SKA03549.1"/>
    </source>
</evidence>
<dbReference type="GO" id="GO:0000162">
    <property type="term" value="P:L-tryptophan biosynthetic process"/>
    <property type="evidence" value="ECO:0007669"/>
    <property type="project" value="UniProtKB-UniRule"/>
</dbReference>
<dbReference type="InterPro" id="IPR001240">
    <property type="entry name" value="PRAI_dom"/>
</dbReference>
<dbReference type="InterPro" id="IPR044643">
    <property type="entry name" value="TrpF_fam"/>
</dbReference>
<dbReference type="Gene3D" id="3.20.20.70">
    <property type="entry name" value="Aldolase class I"/>
    <property type="match status" value="1"/>
</dbReference>
<evidence type="ECO:0000256" key="9">
    <source>
        <dbReference type="HAMAP-Rule" id="MF_00135"/>
    </source>
</evidence>
<dbReference type="UniPathway" id="UPA00035">
    <property type="reaction ID" value="UER00042"/>
</dbReference>
<organism evidence="11 12">
    <name type="scientific">Consotaella salsifontis</name>
    <dbReference type="NCBI Taxonomy" id="1365950"/>
    <lineage>
        <taxon>Bacteria</taxon>
        <taxon>Pseudomonadati</taxon>
        <taxon>Pseudomonadota</taxon>
        <taxon>Alphaproteobacteria</taxon>
        <taxon>Hyphomicrobiales</taxon>
        <taxon>Aurantimonadaceae</taxon>
        <taxon>Consotaella</taxon>
    </lineage>
</organism>
<evidence type="ECO:0000256" key="2">
    <source>
        <dbReference type="ARBA" id="ARBA00004664"/>
    </source>
</evidence>
<dbReference type="Pfam" id="PF00697">
    <property type="entry name" value="PRAI"/>
    <property type="match status" value="1"/>
</dbReference>
<keyword evidence="5 9" id="KW-0028">Amino-acid biosynthesis</keyword>
<keyword evidence="8 9" id="KW-0413">Isomerase</keyword>
<evidence type="ECO:0000256" key="5">
    <source>
        <dbReference type="ARBA" id="ARBA00022605"/>
    </source>
</evidence>
<dbReference type="RefSeq" id="WP_078707986.1">
    <property type="nucleotide sequence ID" value="NZ_FUXL01000005.1"/>
</dbReference>
<feature type="domain" description="N-(5'phosphoribosyl) anthranilate isomerase (PRAI)" evidence="10">
    <location>
        <begin position="6"/>
        <end position="208"/>
    </location>
</feature>
<comment type="pathway">
    <text evidence="2 9">Amino-acid biosynthesis; L-tryptophan biosynthesis; L-tryptophan from chorismate: step 3/5.</text>
</comment>
<dbReference type="PANTHER" id="PTHR42894">
    <property type="entry name" value="N-(5'-PHOSPHORIBOSYL)ANTHRANILATE ISOMERASE"/>
    <property type="match status" value="1"/>
</dbReference>